<gene>
    <name evidence="11" type="ORF">AVEN_163679_1</name>
</gene>
<evidence type="ECO:0000256" key="4">
    <source>
        <dbReference type="ARBA" id="ARBA00022692"/>
    </source>
</evidence>
<feature type="transmembrane region" description="Helical" evidence="10">
    <location>
        <begin position="55"/>
        <end position="73"/>
    </location>
</feature>
<dbReference type="Proteomes" id="UP000499080">
    <property type="component" value="Unassembled WGS sequence"/>
</dbReference>
<dbReference type="OrthoDB" id="6417812at2759"/>
<sequence>MNDPIVMLLGPIDPRVVKYPLLSSLLPTVFFSTIFLIFIKLIGPALMRNREPYNLRHVMVVFNIFLVGVNGWITFTVRFYFTSLLLTRFLVCLFGTNFATDFKLTSR</sequence>
<reference evidence="11 12" key="1">
    <citation type="journal article" date="2019" name="Sci. Rep.">
        <title>Orb-weaving spider Araneus ventricosus genome elucidates the spidroin gene catalogue.</title>
        <authorList>
            <person name="Kono N."/>
            <person name="Nakamura H."/>
            <person name="Ohtoshi R."/>
            <person name="Moran D.A.P."/>
            <person name="Shinohara A."/>
            <person name="Yoshida Y."/>
            <person name="Fujiwara M."/>
            <person name="Mori M."/>
            <person name="Tomita M."/>
            <person name="Arakawa K."/>
        </authorList>
    </citation>
    <scope>NUCLEOTIDE SEQUENCE [LARGE SCALE GENOMIC DNA]</scope>
</reference>
<keyword evidence="5" id="KW-0276">Fatty acid metabolism</keyword>
<keyword evidence="12" id="KW-1185">Reference proteome</keyword>
<comment type="subcellular location">
    <subcellularLocation>
        <location evidence="1">Membrane</location>
        <topology evidence="1">Multi-pass membrane protein</topology>
    </subcellularLocation>
</comment>
<dbReference type="GO" id="GO:0006633">
    <property type="term" value="P:fatty acid biosynthetic process"/>
    <property type="evidence" value="ECO:0007669"/>
    <property type="project" value="UniProtKB-KW"/>
</dbReference>
<evidence type="ECO:0000256" key="1">
    <source>
        <dbReference type="ARBA" id="ARBA00004141"/>
    </source>
</evidence>
<accession>A0A4Y2LVB4</accession>
<evidence type="ECO:0000313" key="11">
    <source>
        <dbReference type="EMBL" id="GBN18040.1"/>
    </source>
</evidence>
<evidence type="ECO:0000256" key="6">
    <source>
        <dbReference type="ARBA" id="ARBA00022989"/>
    </source>
</evidence>
<evidence type="ECO:0000256" key="8">
    <source>
        <dbReference type="ARBA" id="ARBA00023136"/>
    </source>
</evidence>
<keyword evidence="9" id="KW-0275">Fatty acid biosynthesis</keyword>
<keyword evidence="2" id="KW-0444">Lipid biosynthesis</keyword>
<dbReference type="GO" id="GO:0009922">
    <property type="term" value="F:fatty acid elongase activity"/>
    <property type="evidence" value="ECO:0007669"/>
    <property type="project" value="InterPro"/>
</dbReference>
<evidence type="ECO:0000256" key="10">
    <source>
        <dbReference type="SAM" id="Phobius"/>
    </source>
</evidence>
<evidence type="ECO:0000256" key="2">
    <source>
        <dbReference type="ARBA" id="ARBA00022516"/>
    </source>
</evidence>
<dbReference type="EMBL" id="BGPR01006330">
    <property type="protein sequence ID" value="GBN18040.1"/>
    <property type="molecule type" value="Genomic_DNA"/>
</dbReference>
<dbReference type="InterPro" id="IPR002076">
    <property type="entry name" value="ELO_fam"/>
</dbReference>
<keyword evidence="7" id="KW-0443">Lipid metabolism</keyword>
<dbReference type="AlphaFoldDB" id="A0A4Y2LVB4"/>
<name>A0A4Y2LVB4_ARAVE</name>
<evidence type="ECO:0000256" key="3">
    <source>
        <dbReference type="ARBA" id="ARBA00022679"/>
    </source>
</evidence>
<feature type="transmembrane region" description="Helical" evidence="10">
    <location>
        <begin position="20"/>
        <end position="43"/>
    </location>
</feature>
<protein>
    <submittedName>
        <fullName evidence="11">Uncharacterized protein</fullName>
    </submittedName>
</protein>
<keyword evidence="6 10" id="KW-1133">Transmembrane helix</keyword>
<evidence type="ECO:0000256" key="7">
    <source>
        <dbReference type="ARBA" id="ARBA00023098"/>
    </source>
</evidence>
<evidence type="ECO:0000256" key="5">
    <source>
        <dbReference type="ARBA" id="ARBA00022832"/>
    </source>
</evidence>
<dbReference type="GO" id="GO:0016020">
    <property type="term" value="C:membrane"/>
    <property type="evidence" value="ECO:0007669"/>
    <property type="project" value="UniProtKB-SubCell"/>
</dbReference>
<evidence type="ECO:0000256" key="9">
    <source>
        <dbReference type="ARBA" id="ARBA00023160"/>
    </source>
</evidence>
<comment type="caution">
    <text evidence="11">The sequence shown here is derived from an EMBL/GenBank/DDBJ whole genome shotgun (WGS) entry which is preliminary data.</text>
</comment>
<organism evidence="11 12">
    <name type="scientific">Araneus ventricosus</name>
    <name type="common">Orbweaver spider</name>
    <name type="synonym">Epeira ventricosa</name>
    <dbReference type="NCBI Taxonomy" id="182803"/>
    <lineage>
        <taxon>Eukaryota</taxon>
        <taxon>Metazoa</taxon>
        <taxon>Ecdysozoa</taxon>
        <taxon>Arthropoda</taxon>
        <taxon>Chelicerata</taxon>
        <taxon>Arachnida</taxon>
        <taxon>Araneae</taxon>
        <taxon>Araneomorphae</taxon>
        <taxon>Entelegynae</taxon>
        <taxon>Araneoidea</taxon>
        <taxon>Araneidae</taxon>
        <taxon>Araneus</taxon>
    </lineage>
</organism>
<proteinExistence type="predicted"/>
<keyword evidence="8 10" id="KW-0472">Membrane</keyword>
<dbReference type="Pfam" id="PF01151">
    <property type="entry name" value="ELO"/>
    <property type="match status" value="1"/>
</dbReference>
<keyword evidence="3" id="KW-0808">Transferase</keyword>
<keyword evidence="4 10" id="KW-0812">Transmembrane</keyword>
<evidence type="ECO:0000313" key="12">
    <source>
        <dbReference type="Proteomes" id="UP000499080"/>
    </source>
</evidence>